<evidence type="ECO:0000313" key="2">
    <source>
        <dbReference type="EMBL" id="TCN62042.1"/>
    </source>
</evidence>
<dbReference type="RefSeq" id="WP_131840509.1">
    <property type="nucleotide sequence ID" value="NZ_SLWB01000021.1"/>
</dbReference>
<dbReference type="Proteomes" id="UP000294830">
    <property type="component" value="Unassembled WGS sequence"/>
</dbReference>
<dbReference type="SUPFAM" id="SSF82171">
    <property type="entry name" value="DPP6 N-terminal domain-like"/>
    <property type="match status" value="1"/>
</dbReference>
<name>A0A4R2E6J4_9BACT</name>
<sequence>MIIVKRLLVVFLIALLGRANAQEVGGHPWGVRWQCISTDTLRLIYPVGMDSQAFKVSDLIHYEAKRNSRTIGGKVPRLSLIFQNQTVEPNGFVTLMPFRSEFFTTPPQDMQMLGSMDWLTSLGIHEYRHSLQFYNQRRGVVRLLYWLNGDAGWAVGANLLFPPWYYEGDAVFTETKLSNGGRGRMPSFMAPFWSMAEEGKRYPYVKLRNGSYKDPLPNHYAYGYLMCSYINDRYGEESFVNVTKHTARLRGVFFPFSASLKKVVGARPSAIYNDAFGDMVYAWKLQNAQRTTVEGDAITKSKKKEFRSYESPSLVDSNRVVAILSRLNEIKTVVEVSTQTGEEKELFKLGATYNDRLHAAAGKVVWSEVVPDIRWQNRSYSVIKLYQLSNGKTRTIGGRSRLFSPSLSPDGSRIAAVRISTNQRYDVVILSAADGKELAALPNGEGLAIFTPTWSRGGDRIVFVGKKDGKLSLFDQPIAAGAPRRLMPYTSHVIANPTCSNGKVYFEASFGGQDNIYAIDATGGMPEKLTQATIGGYQPTIFGNKLVYSSYSINGSRLCLLDNPASLEVLGKIDEPRSLNMPGAGTSINASPVALTDSVPSRDWKTSRYSPTRHLINIHSWGLEANGSYVGAKVLSQDVLSKLSIEASWMYSGKDRSNYFSGTFLWGGWYPYVGASFSKILDRNPFGGFFDYYKYDEQVVNSLVAVPFNLSRGCYSTNLLLSGSYSYHNIQWKEPVVETRELHSYTVGGKFSNLRYTALQQINPRFGQVVKAEYKNAFAGSFSKESFRGNAKLFFPGFRKTHSLEVSSGLGWETNTASYYFYDTTNLSRGYSLFPVSRYSKASLDYSLPVSYPDWGVNGGFFLKRIRLTGFYDYARAKNDFGTKGWSDYASFGIEAIFDTRVFNLVEMPLGIRQSILLNTDPGDTRRAVNTEIFVKIVSF</sequence>
<dbReference type="InterPro" id="IPR011042">
    <property type="entry name" value="6-blade_b-propeller_TolB-like"/>
</dbReference>
<dbReference type="PANTHER" id="PTHR36842:SF1">
    <property type="entry name" value="PROTEIN TOLB"/>
    <property type="match status" value="1"/>
</dbReference>
<feature type="signal peptide" evidence="1">
    <location>
        <begin position="1"/>
        <end position="21"/>
    </location>
</feature>
<dbReference type="AlphaFoldDB" id="A0A4R2E6J4"/>
<proteinExistence type="predicted"/>
<keyword evidence="1" id="KW-0732">Signal</keyword>
<dbReference type="Gene3D" id="2.120.10.30">
    <property type="entry name" value="TolB, C-terminal domain"/>
    <property type="match status" value="1"/>
</dbReference>
<keyword evidence="3" id="KW-1185">Reference proteome</keyword>
<gene>
    <name evidence="2" type="ORF">CLV25_1211</name>
</gene>
<evidence type="ECO:0008006" key="4">
    <source>
        <dbReference type="Google" id="ProtNLM"/>
    </source>
</evidence>
<dbReference type="EMBL" id="SLWB01000021">
    <property type="protein sequence ID" value="TCN62042.1"/>
    <property type="molecule type" value="Genomic_DNA"/>
</dbReference>
<dbReference type="PANTHER" id="PTHR36842">
    <property type="entry name" value="PROTEIN TOLB HOMOLOG"/>
    <property type="match status" value="1"/>
</dbReference>
<organism evidence="2 3">
    <name type="scientific">Acetobacteroides hydrogenigenes</name>
    <dbReference type="NCBI Taxonomy" id="979970"/>
    <lineage>
        <taxon>Bacteria</taxon>
        <taxon>Pseudomonadati</taxon>
        <taxon>Bacteroidota</taxon>
        <taxon>Bacteroidia</taxon>
        <taxon>Bacteroidales</taxon>
        <taxon>Rikenellaceae</taxon>
        <taxon>Acetobacteroides</taxon>
    </lineage>
</organism>
<comment type="caution">
    <text evidence="2">The sequence shown here is derived from an EMBL/GenBank/DDBJ whole genome shotgun (WGS) entry which is preliminary data.</text>
</comment>
<dbReference type="OrthoDB" id="9799878at2"/>
<accession>A0A4R2E6J4</accession>
<evidence type="ECO:0000256" key="1">
    <source>
        <dbReference type="SAM" id="SignalP"/>
    </source>
</evidence>
<reference evidence="2 3" key="1">
    <citation type="submission" date="2019-03" db="EMBL/GenBank/DDBJ databases">
        <title>Genomic Encyclopedia of Archaeal and Bacterial Type Strains, Phase II (KMG-II): from individual species to whole genera.</title>
        <authorList>
            <person name="Goeker M."/>
        </authorList>
    </citation>
    <scope>NUCLEOTIDE SEQUENCE [LARGE SCALE GENOMIC DNA]</scope>
    <source>
        <strain evidence="2 3">RL-C</strain>
    </source>
</reference>
<evidence type="ECO:0000313" key="3">
    <source>
        <dbReference type="Proteomes" id="UP000294830"/>
    </source>
</evidence>
<protein>
    <recommendedName>
        <fullName evidence="4">WD40 repeat protein</fullName>
    </recommendedName>
</protein>
<feature type="chain" id="PRO_5020858145" description="WD40 repeat protein" evidence="1">
    <location>
        <begin position="22"/>
        <end position="940"/>
    </location>
</feature>